<dbReference type="RefSeq" id="XP_035547585.1">
    <property type="nucleotide sequence ID" value="XM_035691692.1"/>
</dbReference>
<dbReference type="PANTHER" id="PTHR45923">
    <property type="entry name" value="PROTEIN SEY1"/>
    <property type="match status" value="1"/>
</dbReference>
<evidence type="ECO:0000256" key="6">
    <source>
        <dbReference type="ARBA" id="ARBA00023054"/>
    </source>
</evidence>
<keyword evidence="13" id="KW-1185">Reference proteome</keyword>
<evidence type="ECO:0000256" key="10">
    <source>
        <dbReference type="SAM" id="MobiDB-lite"/>
    </source>
</evidence>
<dbReference type="FunCoup" id="A0A6P9EH28">
    <property type="interactions" value="3134"/>
</dbReference>
<evidence type="ECO:0000256" key="3">
    <source>
        <dbReference type="ARBA" id="ARBA00022801"/>
    </source>
</evidence>
<dbReference type="OrthoDB" id="1597724at2759"/>
<comment type="subcellular location">
    <subcellularLocation>
        <location evidence="9">Endoplasmic reticulum membrane</location>
        <topology evidence="9">Multi-pass membrane protein</topology>
    </subcellularLocation>
</comment>
<keyword evidence="6" id="KW-0175">Coiled coil</keyword>
<gene>
    <name evidence="14" type="primary">LOC108988646</name>
</gene>
<dbReference type="AlphaFoldDB" id="A0A6P9EH28"/>
<sequence length="811" mass="89902">MEKSDGSCSTQLIDGDGAFNATGIDKFIAEVRLGECGLSYAVVSIMGPQSSGKSTLLNHLFGTNFREMDAFRGRSQTTKGIWLARCAGIEPCTLVMDLEGTDGRERGEDDTAFEKQSALFALAVSDIVLINMWCHDIGREQAANKPLLKTVFQVMMRLFSPRKTTLMFVIRDKTRTPLENLEPVLREDVQKIWDSVPKPHVHKETRLSEFFNVEVVALSSYEEKEEQFKEQVASLRQRFFHSITPGGLAGDRRGVVPASGFSFSAQQIWKVIKENKDLDLPAHKVMVATVRCEEIAHEKYSAFTANEDWCHLEEAVQSGPVPGFGKKLTSILYAFLSEYDAEATYFDEGVRSAKRKQLEEKLLQLIQPASQSVLGHVRLGTLEKFKEVFDKALNGGEGFSLASRNCTQLCMALFDEGFADAIIEQANWDTSKVRDKLRRDIDMHIASVRAAKLSEITTHYEAKLKEALSGPVEALLDGASSETWPAIRKLLRRETEAAVSGLSGALSGFDMDEQTKGSMLQNMENYARGVVEAKAREEAGRVLIRMKDRFSTLFSHDSDSIPRVWTGNEDIRAITKTARSASLKLLSVMVVTRLNDDDNDSIENTLSVALVDSANAAVKDRSITTFDPLASSTWEEVPPSRTLITPVQCKSLWRQFKAETEYSVSQAIAAQEANKRNNNWLPPPWAIVALMVLGFNEFMTLLRNPLYLGVIFVAFLLMKALWVQLDISGEFRHGALPGLISLSSKFLPTVMNLLKRLAEEGQIPAANDPQRNHSLESKSFRNGVSTSSDTSSSTASSEVTSSESSSPAKAD</sequence>
<evidence type="ECO:0000256" key="9">
    <source>
        <dbReference type="HAMAP-Rule" id="MF_03109"/>
    </source>
</evidence>
<feature type="binding site" evidence="9">
    <location>
        <begin position="47"/>
        <end position="54"/>
    </location>
    <ligand>
        <name>GTP</name>
        <dbReference type="ChEBI" id="CHEBI:37565"/>
    </ligand>
</feature>
<evidence type="ECO:0000256" key="11">
    <source>
        <dbReference type="SAM" id="Phobius"/>
    </source>
</evidence>
<evidence type="ECO:0000313" key="13">
    <source>
        <dbReference type="Proteomes" id="UP000235220"/>
    </source>
</evidence>
<dbReference type="Proteomes" id="UP000235220">
    <property type="component" value="Chromosome 7"/>
</dbReference>
<keyword evidence="1 9" id="KW-0812">Transmembrane</keyword>
<proteinExistence type="inferred from homology"/>
<dbReference type="HAMAP" id="MF_03109">
    <property type="entry name" value="Sey1"/>
    <property type="match status" value="1"/>
</dbReference>
<feature type="topological domain" description="Lumenal" evidence="9">
    <location>
        <begin position="703"/>
        <end position="705"/>
    </location>
</feature>
<reference evidence="14" key="1">
    <citation type="submission" date="2025-08" db="UniProtKB">
        <authorList>
            <consortium name="RefSeq"/>
        </authorList>
    </citation>
    <scope>IDENTIFICATION</scope>
    <source>
        <tissue evidence="14">Leaves</tissue>
    </source>
</reference>
<evidence type="ECO:0000256" key="7">
    <source>
        <dbReference type="ARBA" id="ARBA00023134"/>
    </source>
</evidence>
<organism evidence="13 14">
    <name type="scientific">Juglans regia</name>
    <name type="common">English walnut</name>
    <dbReference type="NCBI Taxonomy" id="51240"/>
    <lineage>
        <taxon>Eukaryota</taxon>
        <taxon>Viridiplantae</taxon>
        <taxon>Streptophyta</taxon>
        <taxon>Embryophyta</taxon>
        <taxon>Tracheophyta</taxon>
        <taxon>Spermatophyta</taxon>
        <taxon>Magnoliopsida</taxon>
        <taxon>eudicotyledons</taxon>
        <taxon>Gunneridae</taxon>
        <taxon>Pentapetalae</taxon>
        <taxon>rosids</taxon>
        <taxon>fabids</taxon>
        <taxon>Fagales</taxon>
        <taxon>Juglandaceae</taxon>
        <taxon>Juglans</taxon>
    </lineage>
</organism>
<evidence type="ECO:0000259" key="12">
    <source>
        <dbReference type="PROSITE" id="PS51715"/>
    </source>
</evidence>
<dbReference type="Pfam" id="PF05879">
    <property type="entry name" value="RHD3_GTPase"/>
    <property type="match status" value="1"/>
</dbReference>
<dbReference type="FunFam" id="3.40.50.300:FF:002271">
    <property type="entry name" value="Protein ROOT HAIR DEFECTIVE 3 homolog"/>
    <property type="match status" value="1"/>
</dbReference>
<dbReference type="EC" id="3.6.5.-" evidence="9"/>
<dbReference type="InterPro" id="IPR008803">
    <property type="entry name" value="RHD3/Sey1"/>
</dbReference>
<name>A0A6P9EH28_JUGRE</name>
<dbReference type="InterPro" id="IPR027417">
    <property type="entry name" value="P-loop_NTPase"/>
</dbReference>
<evidence type="ECO:0000256" key="5">
    <source>
        <dbReference type="ARBA" id="ARBA00022989"/>
    </source>
</evidence>
<feature type="topological domain" description="Cytoplasmic" evidence="9">
    <location>
        <begin position="1"/>
        <end position="681"/>
    </location>
</feature>
<keyword evidence="3 9" id="KW-0378">Hydrolase</keyword>
<dbReference type="PANTHER" id="PTHR45923:SF2">
    <property type="entry name" value="PROTEIN SEY1"/>
    <property type="match status" value="1"/>
</dbReference>
<comment type="similarity">
    <text evidence="9">Belongs to the TRAFAC class dynamin-like GTPase superfamily. GB1/RHD3 GTPase family. RHD3 subfamily.</text>
</comment>
<feature type="compositionally biased region" description="Basic and acidic residues" evidence="10">
    <location>
        <begin position="770"/>
        <end position="779"/>
    </location>
</feature>
<dbReference type="InterPro" id="IPR046758">
    <property type="entry name" value="Sey1/RHD3-like_3HB"/>
</dbReference>
<dbReference type="CDD" id="cd01851">
    <property type="entry name" value="GBP"/>
    <property type="match status" value="1"/>
</dbReference>
<feature type="domain" description="GB1/RHD3-type G" evidence="12">
    <location>
        <begin position="37"/>
        <end position="252"/>
    </location>
</feature>
<dbReference type="GO" id="GO:0016320">
    <property type="term" value="P:endoplasmic reticulum membrane fusion"/>
    <property type="evidence" value="ECO:0000318"/>
    <property type="project" value="GO_Central"/>
</dbReference>
<keyword evidence="2 9" id="KW-0547">Nucleotide-binding</keyword>
<keyword evidence="4 9" id="KW-0256">Endoplasmic reticulum</keyword>
<feature type="compositionally biased region" description="Low complexity" evidence="10">
    <location>
        <begin position="784"/>
        <end position="811"/>
    </location>
</feature>
<evidence type="ECO:0000256" key="8">
    <source>
        <dbReference type="ARBA" id="ARBA00023136"/>
    </source>
</evidence>
<dbReference type="Gene3D" id="3.40.50.300">
    <property type="entry name" value="P-loop containing nucleotide triphosphate hydrolases"/>
    <property type="match status" value="1"/>
</dbReference>
<protein>
    <recommendedName>
        <fullName evidence="9">Protein ROOT HAIR DEFECTIVE 3 homolog</fullName>
        <ecNumber evidence="9">3.6.5.-</ecNumber>
    </recommendedName>
    <alternativeName>
        <fullName evidence="9">Protein SEY1 homolog</fullName>
    </alternativeName>
</protein>
<keyword evidence="8 9" id="KW-0472">Membrane</keyword>
<dbReference type="InterPro" id="IPR030386">
    <property type="entry name" value="G_GB1_RHD3_dom"/>
</dbReference>
<evidence type="ECO:0000256" key="4">
    <source>
        <dbReference type="ARBA" id="ARBA00022824"/>
    </source>
</evidence>
<evidence type="ECO:0000256" key="2">
    <source>
        <dbReference type="ARBA" id="ARBA00022741"/>
    </source>
</evidence>
<evidence type="ECO:0000313" key="14">
    <source>
        <dbReference type="RefSeq" id="XP_035547585.1"/>
    </source>
</evidence>
<dbReference type="InParanoid" id="A0A6P9EH28"/>
<comment type="function">
    <text evidence="9">Probable GTP-binding protein that may be involved in cell development.</text>
</comment>
<dbReference type="PROSITE" id="PS51715">
    <property type="entry name" value="G_GB1_RHD3"/>
    <property type="match status" value="1"/>
</dbReference>
<dbReference type="GO" id="GO:0005525">
    <property type="term" value="F:GTP binding"/>
    <property type="evidence" value="ECO:0007669"/>
    <property type="project" value="UniProtKB-UniRule"/>
</dbReference>
<dbReference type="SUPFAM" id="SSF52540">
    <property type="entry name" value="P-loop containing nucleoside triphosphate hydrolases"/>
    <property type="match status" value="1"/>
</dbReference>
<keyword evidence="5 9" id="KW-1133">Transmembrane helix</keyword>
<dbReference type="GO" id="GO:0005783">
    <property type="term" value="C:endoplasmic reticulum"/>
    <property type="evidence" value="ECO:0000318"/>
    <property type="project" value="GO_Central"/>
</dbReference>
<dbReference type="Pfam" id="PF20428">
    <property type="entry name" value="Sey1_3HB"/>
    <property type="match status" value="1"/>
</dbReference>
<dbReference type="GO" id="GO:0005789">
    <property type="term" value="C:endoplasmic reticulum membrane"/>
    <property type="evidence" value="ECO:0007669"/>
    <property type="project" value="UniProtKB-SubCell"/>
</dbReference>
<dbReference type="GeneID" id="108988646"/>
<feature type="topological domain" description="Cytoplasmic" evidence="9">
    <location>
        <begin position="727"/>
        <end position="811"/>
    </location>
</feature>
<dbReference type="GO" id="GO:0003924">
    <property type="term" value="F:GTPase activity"/>
    <property type="evidence" value="ECO:0000318"/>
    <property type="project" value="GO_Central"/>
</dbReference>
<feature type="region of interest" description="Disordered" evidence="10">
    <location>
        <begin position="764"/>
        <end position="811"/>
    </location>
</feature>
<evidence type="ECO:0000256" key="1">
    <source>
        <dbReference type="ARBA" id="ARBA00022692"/>
    </source>
</evidence>
<accession>A0A6P9EH28</accession>
<keyword evidence="7 9" id="KW-0342">GTP-binding</keyword>
<dbReference type="KEGG" id="jre:108988646"/>
<feature type="transmembrane region" description="Helical" evidence="11">
    <location>
        <begin position="706"/>
        <end position="723"/>
    </location>
</feature>